<dbReference type="InterPro" id="IPR011006">
    <property type="entry name" value="CheY-like_superfamily"/>
</dbReference>
<name>A0A502DNJ0_9BURK</name>
<reference evidence="1 2" key="1">
    <citation type="journal article" date="2019" name="Environ. Microbiol.">
        <title>Species interactions and distinct microbial communities in high Arctic permafrost affected cryosols are associated with the CH4 and CO2 gas fluxes.</title>
        <authorList>
            <person name="Altshuler I."/>
            <person name="Hamel J."/>
            <person name="Turney S."/>
            <person name="Magnuson E."/>
            <person name="Levesque R."/>
            <person name="Greer C."/>
            <person name="Whyte L.G."/>
        </authorList>
    </citation>
    <scope>NUCLEOTIDE SEQUENCE [LARGE SCALE GENOMIC DNA]</scope>
    <source>
        <strain evidence="1 2">S06.C</strain>
    </source>
</reference>
<dbReference type="AlphaFoldDB" id="A0A502DNJ0"/>
<evidence type="ECO:0008006" key="3">
    <source>
        <dbReference type="Google" id="ProtNLM"/>
    </source>
</evidence>
<evidence type="ECO:0000313" key="2">
    <source>
        <dbReference type="Proteomes" id="UP000319212"/>
    </source>
</evidence>
<accession>A0A502DNJ0</accession>
<evidence type="ECO:0000313" key="1">
    <source>
        <dbReference type="EMBL" id="TPG25751.1"/>
    </source>
</evidence>
<proteinExistence type="predicted"/>
<dbReference type="Proteomes" id="UP000319212">
    <property type="component" value="Unassembled WGS sequence"/>
</dbReference>
<comment type="caution">
    <text evidence="1">The sequence shown here is derived from an EMBL/GenBank/DDBJ whole genome shotgun (WGS) entry which is preliminary data.</text>
</comment>
<dbReference type="EMBL" id="RCZI01000004">
    <property type="protein sequence ID" value="TPG25751.1"/>
    <property type="molecule type" value="Genomic_DNA"/>
</dbReference>
<gene>
    <name evidence="1" type="ORF">EAH82_15090</name>
</gene>
<sequence>MMSTRAPIPPLPAHKVAVFERDWERRSQHRVMLETVGCQTAGFDDLESLVAACRTCKQGFDLLLLASPGDVFSVEACLAAIEVERLRTLPLLLILEERQVHAVHGIARTAPSDFILYPFGADELRSRVRRLGLATTRPVAPATQENDQ</sequence>
<dbReference type="SUPFAM" id="SSF52172">
    <property type="entry name" value="CheY-like"/>
    <property type="match status" value="1"/>
</dbReference>
<organism evidence="1 2">
    <name type="scientific">Variovorax guangxiensis</name>
    <dbReference type="NCBI Taxonomy" id="1775474"/>
    <lineage>
        <taxon>Bacteria</taxon>
        <taxon>Pseudomonadati</taxon>
        <taxon>Pseudomonadota</taxon>
        <taxon>Betaproteobacteria</taxon>
        <taxon>Burkholderiales</taxon>
        <taxon>Comamonadaceae</taxon>
        <taxon>Variovorax</taxon>
    </lineage>
</organism>
<dbReference type="RefSeq" id="WP_140844356.1">
    <property type="nucleotide sequence ID" value="NZ_RCZI01000004.1"/>
</dbReference>
<protein>
    <recommendedName>
        <fullName evidence="3">Response regulator</fullName>
    </recommendedName>
</protein>